<evidence type="ECO:0000259" key="2">
    <source>
        <dbReference type="Pfam" id="PF08484"/>
    </source>
</evidence>
<evidence type="ECO:0000259" key="1">
    <source>
        <dbReference type="Pfam" id="PF08421"/>
    </source>
</evidence>
<dbReference type="PANTHER" id="PTHR43861">
    <property type="entry name" value="TRANS-ACONITATE 2-METHYLTRANSFERASE-RELATED"/>
    <property type="match status" value="1"/>
</dbReference>
<dbReference type="InterPro" id="IPR013630">
    <property type="entry name" value="Methyltransf_Zn-bd_dom_put"/>
</dbReference>
<comment type="caution">
    <text evidence="3">The sequence shown here is derived from an EMBL/GenBank/DDBJ whole genome shotgun (WGS) entry which is preliminary data.</text>
</comment>
<dbReference type="InterPro" id="IPR013691">
    <property type="entry name" value="MeTrfase_14"/>
</dbReference>
<name>A0A4U0Z2H3_9RHOB</name>
<dbReference type="Proteomes" id="UP000306340">
    <property type="component" value="Unassembled WGS sequence"/>
</dbReference>
<reference evidence="3 4" key="1">
    <citation type="submission" date="2019-04" db="EMBL/GenBank/DDBJ databases">
        <title>Crypto-aerobic microbial life in anoxic (sulfidic) marine sediments.</title>
        <authorList>
            <person name="Bhattacharya S."/>
            <person name="Roy C."/>
            <person name="Mondal N."/>
            <person name="Sarkar J."/>
            <person name="Mandal S."/>
            <person name="Rameez M.J."/>
            <person name="Ghosh W."/>
        </authorList>
    </citation>
    <scope>NUCLEOTIDE SEQUENCE [LARGE SCALE GENOMIC DNA]</scope>
    <source>
        <strain evidence="3 4">SBBC</strain>
    </source>
</reference>
<dbReference type="GO" id="GO:0008168">
    <property type="term" value="F:methyltransferase activity"/>
    <property type="evidence" value="ECO:0007669"/>
    <property type="project" value="UniProtKB-KW"/>
</dbReference>
<evidence type="ECO:0000313" key="4">
    <source>
        <dbReference type="Proteomes" id="UP000306340"/>
    </source>
</evidence>
<dbReference type="InterPro" id="IPR038576">
    <property type="entry name" value="Methyltransf_Zn-bd_dom_put_sf"/>
</dbReference>
<dbReference type="Pfam" id="PF08421">
    <property type="entry name" value="Methyltransf_13"/>
    <property type="match status" value="1"/>
</dbReference>
<keyword evidence="3" id="KW-0808">Transferase</keyword>
<evidence type="ECO:0000313" key="3">
    <source>
        <dbReference type="EMBL" id="TKA98475.1"/>
    </source>
</evidence>
<proteinExistence type="predicted"/>
<organism evidence="3 4">
    <name type="scientific">Cereibacter changlensis</name>
    <dbReference type="NCBI Taxonomy" id="402884"/>
    <lineage>
        <taxon>Bacteria</taxon>
        <taxon>Pseudomonadati</taxon>
        <taxon>Pseudomonadota</taxon>
        <taxon>Alphaproteobacteria</taxon>
        <taxon>Rhodobacterales</taxon>
        <taxon>Paracoccaceae</taxon>
        <taxon>Cereibacter</taxon>
    </lineage>
</organism>
<feature type="domain" description="Methyltransferase putative zinc binding" evidence="1">
    <location>
        <begin position="11"/>
        <end position="72"/>
    </location>
</feature>
<protein>
    <submittedName>
        <fullName evidence="3">Class I SAM-dependent methyltransferase</fullName>
    </submittedName>
</protein>
<dbReference type="Pfam" id="PF13489">
    <property type="entry name" value="Methyltransf_23"/>
    <property type="match status" value="1"/>
</dbReference>
<dbReference type="AlphaFoldDB" id="A0A4U0Z2H3"/>
<gene>
    <name evidence="3" type="ORF">FAZ78_00750</name>
</gene>
<feature type="domain" description="C-methyltransferase" evidence="2">
    <location>
        <begin position="251"/>
        <end position="406"/>
    </location>
</feature>
<dbReference type="EMBL" id="SWAU01000002">
    <property type="protein sequence ID" value="TKA98475.1"/>
    <property type="molecule type" value="Genomic_DNA"/>
</dbReference>
<dbReference type="RefSeq" id="WP_136790879.1">
    <property type="nucleotide sequence ID" value="NZ_SWAU01000002.1"/>
</dbReference>
<dbReference type="PANTHER" id="PTHR43861:SF5">
    <property type="entry name" value="BLL5978 PROTEIN"/>
    <property type="match status" value="1"/>
</dbReference>
<keyword evidence="3" id="KW-0489">Methyltransferase</keyword>
<dbReference type="GO" id="GO:0032259">
    <property type="term" value="P:methylation"/>
    <property type="evidence" value="ECO:0007669"/>
    <property type="project" value="UniProtKB-KW"/>
</dbReference>
<dbReference type="Gene3D" id="3.40.50.150">
    <property type="entry name" value="Vaccinia Virus protein VP39"/>
    <property type="match status" value="1"/>
</dbReference>
<dbReference type="Gene3D" id="6.20.50.110">
    <property type="entry name" value="Methyltransferase, zinc-binding domain"/>
    <property type="match status" value="1"/>
</dbReference>
<accession>A0A4U0Z2H3</accession>
<dbReference type="Gene3D" id="6.10.250.3100">
    <property type="match status" value="1"/>
</dbReference>
<dbReference type="InterPro" id="IPR029063">
    <property type="entry name" value="SAM-dependent_MTases_sf"/>
</dbReference>
<dbReference type="Pfam" id="PF08484">
    <property type="entry name" value="Methyltransf_14"/>
    <property type="match status" value="1"/>
</dbReference>
<sequence>MIHQSHFITQCRSCGSSLGGIFCDLGTMAVANSYIPPECAQDFEPIYPLKARVCSQCRLVQLDTNVDAHTIFSDYAYFSSASATWLGHARRLALEMTGRLDLGPKSFVVEVASNDGYLLRNFVQARIPCLGVEPAANIAQVAQAAGIPTEVAFFGRETAERLVAAHGAADLVVANNVMAHVPDINDFAAGLALMIGRKGMISVEVPHLLRLVDGVQFDTIYHEHYLYWSLYAFEALLARHGLAVVDVERLPTHGGSLRIMARKAPSRPSAAVMAVRAEEKKRGLADEAFYTGFDERVRAVTAGLRSWIEQAVASGRKVCAYGAAAKGNTLLNAAGISAALILAVADRSPAKQGRLLPGSHVPVVTPEAMLAMHPDDILILPWNIASEIVRDMRAAGFTGRMLIAVPELKEV</sequence>
<dbReference type="SUPFAM" id="SSF53335">
    <property type="entry name" value="S-adenosyl-L-methionine-dependent methyltransferases"/>
    <property type="match status" value="1"/>
</dbReference>
<dbReference type="Gene3D" id="3.40.50.720">
    <property type="entry name" value="NAD(P)-binding Rossmann-like Domain"/>
    <property type="match status" value="1"/>
</dbReference>